<dbReference type="SUPFAM" id="SSF53067">
    <property type="entry name" value="Actin-like ATPase domain"/>
    <property type="match status" value="2"/>
</dbReference>
<evidence type="ECO:0000259" key="1">
    <source>
        <dbReference type="Pfam" id="PF00814"/>
    </source>
</evidence>
<dbReference type="CDD" id="cd24032">
    <property type="entry name" value="ASKHA_NBD_TsaB"/>
    <property type="match status" value="1"/>
</dbReference>
<organism evidence="2 3">
    <name type="scientific">Lottiidibacillus patelloidae</name>
    <dbReference type="NCBI Taxonomy" id="2670334"/>
    <lineage>
        <taxon>Bacteria</taxon>
        <taxon>Bacillati</taxon>
        <taxon>Bacillota</taxon>
        <taxon>Bacilli</taxon>
        <taxon>Bacillales</taxon>
        <taxon>Bacillaceae</taxon>
        <taxon>Lottiidibacillus</taxon>
    </lineage>
</organism>
<keyword evidence="2" id="KW-0808">Transferase</keyword>
<protein>
    <submittedName>
        <fullName evidence="2">tRNA (Adenosine(37)-N6)-threonylcarbamoyltransferase complex dimerization subunit type 1 TsaB</fullName>
    </submittedName>
</protein>
<feature type="domain" description="Gcp-like" evidence="1">
    <location>
        <begin position="26"/>
        <end position="224"/>
    </location>
</feature>
<dbReference type="RefSeq" id="WP_094926629.1">
    <property type="nucleotide sequence ID" value="NZ_NPIA01000012.1"/>
</dbReference>
<dbReference type="GO" id="GO:0005829">
    <property type="term" value="C:cytosol"/>
    <property type="evidence" value="ECO:0007669"/>
    <property type="project" value="TreeGrafter"/>
</dbReference>
<comment type="caution">
    <text evidence="2">The sequence shown here is derived from an EMBL/GenBank/DDBJ whole genome shotgun (WGS) entry which is preliminary data.</text>
</comment>
<keyword evidence="3" id="KW-1185">Reference proteome</keyword>
<name>A0A263BPZ3_9BACI</name>
<dbReference type="Proteomes" id="UP000217083">
    <property type="component" value="Unassembled WGS sequence"/>
</dbReference>
<accession>A0A263BPZ3</accession>
<gene>
    <name evidence="2" type="primary">tsaB</name>
    <name evidence="2" type="ORF">CIB95_15360</name>
</gene>
<dbReference type="InterPro" id="IPR022496">
    <property type="entry name" value="T6A_TsaB"/>
</dbReference>
<proteinExistence type="predicted"/>
<reference evidence="2 3" key="2">
    <citation type="submission" date="2017-09" db="EMBL/GenBank/DDBJ databases">
        <title>Bacillus patelloidae sp. nov., isolated from the intestinal tract of a marine limpet.</title>
        <authorList>
            <person name="Liu R."/>
            <person name="Dong C."/>
            <person name="Shao Z."/>
        </authorList>
    </citation>
    <scope>NUCLEOTIDE SEQUENCE [LARGE SCALE GENOMIC DNA]</scope>
    <source>
        <strain evidence="2 3">SA5d-4</strain>
    </source>
</reference>
<dbReference type="GO" id="GO:0002949">
    <property type="term" value="P:tRNA threonylcarbamoyladenosine modification"/>
    <property type="evidence" value="ECO:0007669"/>
    <property type="project" value="InterPro"/>
</dbReference>
<reference evidence="3" key="1">
    <citation type="submission" date="2017-08" db="EMBL/GenBank/DDBJ databases">
        <authorList>
            <person name="Huang Z."/>
        </authorList>
    </citation>
    <scope>NUCLEOTIDE SEQUENCE [LARGE SCALE GENOMIC DNA]</scope>
    <source>
        <strain evidence="3">SA5d-4</strain>
    </source>
</reference>
<dbReference type="GO" id="GO:0016740">
    <property type="term" value="F:transferase activity"/>
    <property type="evidence" value="ECO:0007669"/>
    <property type="project" value="UniProtKB-KW"/>
</dbReference>
<dbReference type="PANTHER" id="PTHR11735">
    <property type="entry name" value="TRNA N6-ADENOSINE THREONYLCARBAMOYLTRANSFERASE"/>
    <property type="match status" value="1"/>
</dbReference>
<dbReference type="PANTHER" id="PTHR11735:SF11">
    <property type="entry name" value="TRNA THREONYLCARBAMOYLADENOSINE BIOSYNTHESIS PROTEIN TSAB"/>
    <property type="match status" value="1"/>
</dbReference>
<dbReference type="NCBIfam" id="TIGR03725">
    <property type="entry name" value="T6A_YeaZ"/>
    <property type="match status" value="1"/>
</dbReference>
<evidence type="ECO:0000313" key="3">
    <source>
        <dbReference type="Proteomes" id="UP000217083"/>
    </source>
</evidence>
<dbReference type="Pfam" id="PF00814">
    <property type="entry name" value="TsaD"/>
    <property type="match status" value="1"/>
</dbReference>
<dbReference type="EMBL" id="NPIA01000012">
    <property type="protein sequence ID" value="OZM55813.1"/>
    <property type="molecule type" value="Genomic_DNA"/>
</dbReference>
<dbReference type="AlphaFoldDB" id="A0A263BPZ3"/>
<dbReference type="InterPro" id="IPR043129">
    <property type="entry name" value="ATPase_NBD"/>
</dbReference>
<sequence length="230" mass="25303">MKILAIDTSNQTLSIAVTNGTTVLGELTTNIKKNHSTRAMPAIDELMKKVNVKPKELERIVVASGPGSYTGVRIGVTIAKTLAWTLQIPLVGVSSLQLIAQNASLFDGYICPIFDARRGLVYTGLYKAEQEFVSSVVEDCNILLKDWLDMLKEKDKPILFIGNDVAIHKELIIEQLEDKAIFAPFTLHNPRASELALIGASSEPVDLHTFAPSYLRLVEAEANWLASQKK</sequence>
<dbReference type="InterPro" id="IPR000905">
    <property type="entry name" value="Gcp-like_dom"/>
</dbReference>
<evidence type="ECO:0000313" key="2">
    <source>
        <dbReference type="EMBL" id="OZM55813.1"/>
    </source>
</evidence>
<dbReference type="Gene3D" id="3.30.420.40">
    <property type="match status" value="2"/>
</dbReference>